<evidence type="ECO:0000259" key="13">
    <source>
        <dbReference type="PROSITE" id="PS50290"/>
    </source>
</evidence>
<feature type="domain" description="PI3K/PI4K catalytic" evidence="13">
    <location>
        <begin position="2365"/>
        <end position="2698"/>
    </location>
</feature>
<dbReference type="InterPro" id="IPR036940">
    <property type="entry name" value="PI3/4_kinase_cat_sf"/>
</dbReference>
<dbReference type="Pfam" id="PF23593">
    <property type="entry name" value="HEAT_ATR"/>
    <property type="match status" value="1"/>
</dbReference>
<evidence type="ECO:0000256" key="4">
    <source>
        <dbReference type="ARBA" id="ARBA00022527"/>
    </source>
</evidence>
<dbReference type="EMBL" id="GDHF01021381">
    <property type="protein sequence ID" value="JAI30933.1"/>
    <property type="molecule type" value="Transcribed_RNA"/>
</dbReference>
<dbReference type="Pfam" id="PF25030">
    <property type="entry name" value="M-HEAT_ATR"/>
    <property type="match status" value="1"/>
</dbReference>
<dbReference type="Pfam" id="PF02260">
    <property type="entry name" value="FATC"/>
    <property type="match status" value="1"/>
</dbReference>
<dbReference type="Gene3D" id="1.10.1070.11">
    <property type="entry name" value="Phosphatidylinositol 3-/4-kinase, catalytic domain"/>
    <property type="match status" value="1"/>
</dbReference>
<keyword evidence="10" id="KW-0234">DNA repair</keyword>
<dbReference type="GO" id="GO:0005524">
    <property type="term" value="F:ATP binding"/>
    <property type="evidence" value="ECO:0007669"/>
    <property type="project" value="UniProtKB-KW"/>
</dbReference>
<dbReference type="CDD" id="cd00892">
    <property type="entry name" value="PIKKc_ATR"/>
    <property type="match status" value="1"/>
</dbReference>
<dbReference type="PANTHER" id="PTHR11139:SF69">
    <property type="entry name" value="SERINE_THREONINE-PROTEIN KINASE ATR"/>
    <property type="match status" value="1"/>
</dbReference>
<comment type="subcellular location">
    <subcellularLocation>
        <location evidence="1">Nucleus</location>
    </subcellularLocation>
</comment>
<keyword evidence="9" id="KW-0067">ATP-binding</keyword>
<dbReference type="InterPro" id="IPR012993">
    <property type="entry name" value="UME"/>
</dbReference>
<dbReference type="InterPro" id="IPR050517">
    <property type="entry name" value="DDR_Repair_Kinase"/>
</dbReference>
<dbReference type="GO" id="GO:0005634">
    <property type="term" value="C:nucleus"/>
    <property type="evidence" value="ECO:0007669"/>
    <property type="project" value="UniProtKB-SubCell"/>
</dbReference>
<keyword evidence="4" id="KW-0723">Serine/threonine-protein kinase</keyword>
<evidence type="ECO:0000256" key="11">
    <source>
        <dbReference type="ARBA" id="ARBA00023242"/>
    </source>
</evidence>
<proteinExistence type="inferred from homology"/>
<dbReference type="Pfam" id="PF02259">
    <property type="entry name" value="FAT"/>
    <property type="match status" value="1"/>
</dbReference>
<dbReference type="Gene3D" id="3.30.1010.10">
    <property type="entry name" value="Phosphatidylinositol 3-kinase Catalytic Subunit, Chain A, domain 4"/>
    <property type="match status" value="1"/>
</dbReference>
<evidence type="ECO:0000256" key="10">
    <source>
        <dbReference type="ARBA" id="ARBA00023204"/>
    </source>
</evidence>
<evidence type="ECO:0000256" key="1">
    <source>
        <dbReference type="ARBA" id="ARBA00004123"/>
    </source>
</evidence>
<dbReference type="Pfam" id="PF00454">
    <property type="entry name" value="PI3_PI4_kinase"/>
    <property type="match status" value="1"/>
</dbReference>
<keyword evidence="11" id="KW-0539">Nucleus</keyword>
<dbReference type="GO" id="GO:0005694">
    <property type="term" value="C:chromosome"/>
    <property type="evidence" value="ECO:0007669"/>
    <property type="project" value="TreeGrafter"/>
</dbReference>
<comment type="similarity">
    <text evidence="2">Belongs to the PI3/PI4-kinase family. ATM subfamily.</text>
</comment>
<dbReference type="SUPFAM" id="SSF48371">
    <property type="entry name" value="ARM repeat"/>
    <property type="match status" value="2"/>
</dbReference>
<evidence type="ECO:0000256" key="8">
    <source>
        <dbReference type="ARBA" id="ARBA00022777"/>
    </source>
</evidence>
<dbReference type="InterPro" id="IPR018936">
    <property type="entry name" value="PI3/4_kinase_CS"/>
</dbReference>
<dbReference type="GO" id="GO:0006281">
    <property type="term" value="P:DNA repair"/>
    <property type="evidence" value="ECO:0007669"/>
    <property type="project" value="UniProtKB-KW"/>
</dbReference>
<dbReference type="InterPro" id="IPR014009">
    <property type="entry name" value="PIK_FAT"/>
</dbReference>
<evidence type="ECO:0000313" key="17">
    <source>
        <dbReference type="EMBL" id="JAI40712.1"/>
    </source>
</evidence>
<sequence length="2707" mass="309989">MSTRRKDIWKLLYNLVSRDGADLNDVFAFVDDILCREPSLIRPSLRELNNRFQDTFVLWIINKFINGLGDSNAKCNTNSFSTDGMHGRNIQLQEKILQSCLVNRALLFERLVAAYIKAIGQLTSGLQLLDEQPDINQAGIETEPKQFLEITAFFSEDLCLREIDADFSFKPIRVSYEVVDERVRSLLQVLHTAALIGYPLFPQIFAESLLSVLQVVRECDLTTKLQALRYCQKIFELACKCTELLEHYGQLTMQGLALIWSQIPLWLHARCIRLEELDGFKDVTIAIMRVLNRFRNELHWTRRALTMLALSILYKCAELEPKANNKNDTKNLGELIREIVKFIIQLPLEDGEEDVIMKDGEKLIILSEKNEFVLLLLSVIIARADNESENRLRALKFFKKKIFDTLCLPEIRIDSLKCLKQLLQALIYAEHRLCRRQQLNALRKITVEEVVEENYYNSINLFSQLVDCEYVSLLDQVISRFHGNSDLVDFKDLELFTLYLDVCALLMNSITLRGVLNTKTQIILLQRMSNPLEAATQESYPSQNLQAAAFESFRLLASLNINGPDEVTSYLRKLYEGLMSRIFNANPKMQSAELLMKFRRAFCENFHTLIACGWLTLDRVLRDFVVAMADMPSISMEMLRSSYCPAANTSTCRIFLRLSPSTTSDVAFHEHIIVCQLCNENVCSTAADVETYIRSNKVILLECKSQNKSIVKGRKPLPLLPAAVRRKLCESLLTQKEGENTSIGRHLEFSRINADDLFSVLQRAQNISKLNFEILHTLVPKLLADGDEQLVMKFAKFLLQQIVKSLQTQSTVSSSSSTSSSASLLSPTSQRQTQLKLLELITCCAQSDISEIWLFHLFKLTFFYLLHPQSEVVQEAVLCATEMCAKHGLQPVRLWNWYKRDALTLVVQLAVLIFLKNGVRLTRSLKAFTKMLGFSCVQEFICRYYRLLTTMILPYCVKEPMCKGLIVCISKVTRKPISTIFVASFLRIYTHIYLTEEAEVGNKCIELIVRCTEFSLKKLMNTDVKQTVSEFLIYFNRNPQFVMKAFQCLLFSDTGNGSSGVTASSSKSSRIAKTQSANTGDFAKFIADRFLGVITYFETCLAEPTFEKPLKEEALYSLGQILRFVGAKHVTQFRFKIIAMLSFVLSLQDRHLQCICLKVWNIFLHIVNIEELGPSLSRIVASLQPLLAHSESEVNAIYEFVILKNDSLLGAYIPDLYFVEQLRGIAPAITQCIARQTEILKSESSTLLEKIAFLYRQITNENSQVRIYGLTYLGDFVAANRVDINHLVLSEMLVDPLIENLVDTLVAGCKHEDTNLQLASAKCLGELGAIDPSYITTNHTFEQRDDLPLSVHTDGFAIMALSELCRAYQFQKDTKYVDNFSLAIQETLAVCGVSPRENKKLNVWEALPERMRQVMEPLLTSCYTNSRRESGCAEHPIFNSSFCRSYADWAFNWAARLIDFVQADETKHLLNSYKPSIKRDSNTLITFFPYVLLHALQDGTESQRQKMYEEFEAVFSFSSAGIVEQPVYEASGLKEFVSTKYATDLTTTGESAQRMRNGQTPQYDGWEHIGRTCTKLCSEQIDFLQRWIREWQRINSVGAKVNEEDKNYKCVRDFLRRFNKLLITKANYHSDEYARALMYLEAYIEETDTCQRLQEQISFLIEIHGELLDADSVEGAVYLKKTSLSLDEEIMVNRIVDRPQELQTCYEQLMCSDEPISQEHIKGMINCYLRMDTPETALLITDGLWQKLTDHYTDDYFKECKSELLWRLGRYDELQELLEDSVVRRKTSNWNIQCAEAFLLYRQPITGSRSQEQTAVLTDFTHHLDVIRRNVLATMRSCSVINHKSYPYSYEDVVKLHLLNEMEKNKQLTHEVIASYGVEAKSTQCLANVREFFIDWDRRLCVLQPVVRVMEPILCFRRNLLVESKRLLCAAPQNSQRSALRQSVVDAIDGEIGKLWLRSVQMYREAGSLQQAQLCIMKAAEYAPKTLFIEKAKLLWQKGDQAHAFKLLEEQLERMEAQCDRNVRTLNASDRALYAEAKYLQATYSAESMNSCAELNLRYFREAILGNHNSEKCYVQLAQYMEKIYESFSAEQQHGDTGRKLLLDIMVNYAKSLKSGYENVYQSLPRLLSLWLDFTSRCASVCEASSSDPALASRANTMQEVAKKMNELMNNCANALPTAIFYTAFSQLLSRICHPSNDVFAVLRTIVIKLLEHFPQQSLWMLLPILKSSHTNRVKRCKLIFTDARLAKPQFQKQLNDFNILAERLIELTNKDVAHDRTYELSTLVKQLPKLFEDPKFSNILLPFEKYMQASFPLTSATSSLDLNLSFGNLERTSSSSSLSSSTSTSSSSVPANPFPYQQIFICGIKEEITVLRSAAKPKKISIQCSDGKSYEVMVKPKDDLRKDFRLMEFNGLVKRFLHQDSQARHRCLRIRTYAAIPFNEECGLVEWLPKLNSFRAICNSVYRMRGLGLPDRMLRQCALPRTDPIEKKRSVFLGTLLPAHPPVFQEWLRRRFCTPNSWYEARCAYVKTVAVMSMVGYILGLGDRHGENLLFDETTGDAVHVDFNCLFNQGELFAYPELVPFRLTHNMVYAMGPLGVEGMYRRCCEITMRVLKKQSKTLMSVLRPFVYDLVALNRSFSGKTKPSLELTDPKALMDVRRIEERLQGYVKRTQANSMPLSTEGQVNFLIAEATSIDNLAAMYIGWGSYI</sequence>
<dbReference type="Pfam" id="PF08064">
    <property type="entry name" value="UME"/>
    <property type="match status" value="1"/>
</dbReference>
<dbReference type="SMART" id="SM00146">
    <property type="entry name" value="PI3Kc"/>
    <property type="match status" value="1"/>
</dbReference>
<dbReference type="SUPFAM" id="SSF56112">
    <property type="entry name" value="Protein kinase-like (PK-like)"/>
    <property type="match status" value="1"/>
</dbReference>
<accession>A0A0K8VPA7</accession>
<evidence type="ECO:0000256" key="3">
    <source>
        <dbReference type="ARBA" id="ARBA00012513"/>
    </source>
</evidence>
<dbReference type="InterPro" id="IPR057564">
    <property type="entry name" value="HEAT_ATR"/>
</dbReference>
<dbReference type="InterPro" id="IPR003151">
    <property type="entry name" value="PIK-rel_kinase_FAT"/>
</dbReference>
<evidence type="ECO:0000256" key="9">
    <source>
        <dbReference type="ARBA" id="ARBA00022840"/>
    </source>
</evidence>
<dbReference type="PROSITE" id="PS00916">
    <property type="entry name" value="PI3_4_KINASE_2"/>
    <property type="match status" value="1"/>
</dbReference>
<evidence type="ECO:0000256" key="2">
    <source>
        <dbReference type="ARBA" id="ARBA00010769"/>
    </source>
</evidence>
<organism evidence="17">
    <name type="scientific">Bactrocera latifrons</name>
    <name type="common">Malaysian fruit fly</name>
    <name type="synonym">Chaetodacus latifrons</name>
    <dbReference type="NCBI Taxonomy" id="174628"/>
    <lineage>
        <taxon>Eukaryota</taxon>
        <taxon>Metazoa</taxon>
        <taxon>Ecdysozoa</taxon>
        <taxon>Arthropoda</taxon>
        <taxon>Hexapoda</taxon>
        <taxon>Insecta</taxon>
        <taxon>Pterygota</taxon>
        <taxon>Neoptera</taxon>
        <taxon>Endopterygota</taxon>
        <taxon>Diptera</taxon>
        <taxon>Brachycera</taxon>
        <taxon>Muscomorpha</taxon>
        <taxon>Tephritoidea</taxon>
        <taxon>Tephritidae</taxon>
        <taxon>Bactrocera</taxon>
        <taxon>Bactrocera</taxon>
    </lineage>
</organism>
<keyword evidence="5" id="KW-0808">Transferase</keyword>
<reference evidence="17" key="1">
    <citation type="submission" date="2015-06" db="EMBL/GenBank/DDBJ databases">
        <authorList>
            <person name="Hoefler B.C."/>
            <person name="Straight P.D."/>
        </authorList>
    </citation>
    <scope>NUCLEOTIDE SEQUENCE</scope>
</reference>
<dbReference type="InterPro" id="IPR003152">
    <property type="entry name" value="FATC_dom"/>
</dbReference>
<feature type="domain" description="FAT" evidence="14">
    <location>
        <begin position="1622"/>
        <end position="2228"/>
    </location>
</feature>
<dbReference type="InterPro" id="IPR011009">
    <property type="entry name" value="Kinase-like_dom_sf"/>
</dbReference>
<keyword evidence="8 17" id="KW-0418">Kinase</keyword>
<keyword evidence="7" id="KW-0227">DNA damage</keyword>
<keyword evidence="6" id="KW-0547">Nucleotide-binding</keyword>
<dbReference type="InterPro" id="IPR056802">
    <property type="entry name" value="ATR-like_M-HEAT"/>
</dbReference>
<dbReference type="OrthoDB" id="381190at2759"/>
<dbReference type="PROSITE" id="PS51190">
    <property type="entry name" value="FATC"/>
    <property type="match status" value="1"/>
</dbReference>
<dbReference type="GO" id="GO:0000077">
    <property type="term" value="P:DNA damage checkpoint signaling"/>
    <property type="evidence" value="ECO:0007669"/>
    <property type="project" value="TreeGrafter"/>
</dbReference>
<protein>
    <recommendedName>
        <fullName evidence="12">Serine/threonine-protein kinase ATR</fullName>
        <ecNumber evidence="3">2.7.11.1</ecNumber>
    </recommendedName>
</protein>
<dbReference type="PROSITE" id="PS51189">
    <property type="entry name" value="FAT"/>
    <property type="match status" value="1"/>
</dbReference>
<name>A0A0K8VPA7_BACLA</name>
<dbReference type="SMART" id="SM00802">
    <property type="entry name" value="UME"/>
    <property type="match status" value="1"/>
</dbReference>
<feature type="domain" description="FATC" evidence="15">
    <location>
        <begin position="2675"/>
        <end position="2707"/>
    </location>
</feature>
<dbReference type="InterPro" id="IPR000403">
    <property type="entry name" value="PI3/4_kinase_cat_dom"/>
</dbReference>
<evidence type="ECO:0000256" key="7">
    <source>
        <dbReference type="ARBA" id="ARBA00022763"/>
    </source>
</evidence>
<evidence type="ECO:0000259" key="14">
    <source>
        <dbReference type="PROSITE" id="PS51189"/>
    </source>
</evidence>
<gene>
    <name evidence="17" type="primary">mei-41_1</name>
    <name evidence="16" type="synonym">mei-41_0</name>
    <name evidence="17" type="ORF">c0_g2_i2</name>
    <name evidence="16" type="ORF">c0_g2_i5</name>
</gene>
<evidence type="ECO:0000313" key="16">
    <source>
        <dbReference type="EMBL" id="JAI30933.1"/>
    </source>
</evidence>
<dbReference type="InterPro" id="IPR016024">
    <property type="entry name" value="ARM-type_fold"/>
</dbReference>
<dbReference type="EMBL" id="GDHF01011602">
    <property type="protein sequence ID" value="JAI40712.1"/>
    <property type="molecule type" value="Transcribed_RNA"/>
</dbReference>
<evidence type="ECO:0000256" key="6">
    <source>
        <dbReference type="ARBA" id="ARBA00022741"/>
    </source>
</evidence>
<dbReference type="PANTHER" id="PTHR11139">
    <property type="entry name" value="ATAXIA TELANGIECTASIA MUTATED ATM -RELATED"/>
    <property type="match status" value="1"/>
</dbReference>
<dbReference type="GO" id="GO:0004674">
    <property type="term" value="F:protein serine/threonine kinase activity"/>
    <property type="evidence" value="ECO:0007669"/>
    <property type="project" value="UniProtKB-KW"/>
</dbReference>
<dbReference type="PROSITE" id="PS50290">
    <property type="entry name" value="PI3_4_KINASE_3"/>
    <property type="match status" value="1"/>
</dbReference>
<evidence type="ECO:0000259" key="15">
    <source>
        <dbReference type="PROSITE" id="PS51190"/>
    </source>
</evidence>
<evidence type="ECO:0000256" key="5">
    <source>
        <dbReference type="ARBA" id="ARBA00022679"/>
    </source>
</evidence>
<evidence type="ECO:0000256" key="12">
    <source>
        <dbReference type="ARBA" id="ARBA00024420"/>
    </source>
</evidence>
<dbReference type="SMART" id="SM01343">
    <property type="entry name" value="FATC"/>
    <property type="match status" value="1"/>
</dbReference>
<dbReference type="EC" id="2.7.11.1" evidence="3"/>
<dbReference type="GO" id="GO:0000723">
    <property type="term" value="P:telomere maintenance"/>
    <property type="evidence" value="ECO:0007669"/>
    <property type="project" value="TreeGrafter"/>
</dbReference>